<gene>
    <name evidence="1" type="ORF">COU14_00370</name>
</gene>
<dbReference type="InterPro" id="IPR013783">
    <property type="entry name" value="Ig-like_fold"/>
</dbReference>
<dbReference type="Gene3D" id="2.60.40.10">
    <property type="entry name" value="Immunoglobulins"/>
    <property type="match status" value="1"/>
</dbReference>
<proteinExistence type="predicted"/>
<comment type="caution">
    <text evidence="1">The sequence shown here is derived from an EMBL/GenBank/DDBJ whole genome shotgun (WGS) entry which is preliminary data.</text>
</comment>
<protein>
    <recommendedName>
        <fullName evidence="3">Carboxypeptidase regulatory-like domain-containing protein</fullName>
    </recommendedName>
</protein>
<evidence type="ECO:0000313" key="1">
    <source>
        <dbReference type="EMBL" id="PIR86154.1"/>
    </source>
</evidence>
<name>A0A2H0UIC1_9BACT</name>
<dbReference type="Proteomes" id="UP000229612">
    <property type="component" value="Unassembled WGS sequence"/>
</dbReference>
<sequence>MKLFTVITVIVSGIGYAGWQSRHLITGPELTIASQPQVVQSGRVIMLSGVAENVTSLTLNGRPIMTDRAGNFTEGIVLENGYSVVSLDARDRFGREVHWETPVVYVEETSVATLSK</sequence>
<accession>A0A2H0UIC1</accession>
<dbReference type="EMBL" id="PFBG01000005">
    <property type="protein sequence ID" value="PIR86154.1"/>
    <property type="molecule type" value="Genomic_DNA"/>
</dbReference>
<organism evidence="1 2">
    <name type="scientific">Candidatus Kaiserbacteria bacterium CG10_big_fil_rev_8_21_14_0_10_44_10</name>
    <dbReference type="NCBI Taxonomy" id="1974606"/>
    <lineage>
        <taxon>Bacteria</taxon>
        <taxon>Candidatus Kaiseribacteriota</taxon>
    </lineage>
</organism>
<evidence type="ECO:0008006" key="3">
    <source>
        <dbReference type="Google" id="ProtNLM"/>
    </source>
</evidence>
<reference evidence="2" key="1">
    <citation type="submission" date="2017-09" db="EMBL/GenBank/DDBJ databases">
        <title>Depth-based differentiation of microbial function through sediment-hosted aquifers and enrichment of novel symbionts in the deep terrestrial subsurface.</title>
        <authorList>
            <person name="Probst A.J."/>
            <person name="Ladd B."/>
            <person name="Jarett J.K."/>
            <person name="Geller-Mcgrath D.E."/>
            <person name="Sieber C.M.K."/>
            <person name="Emerson J.B."/>
            <person name="Anantharaman K."/>
            <person name="Thomas B.C."/>
            <person name="Malmstrom R."/>
            <person name="Stieglmeier M."/>
            <person name="Klingl A."/>
            <person name="Woyke T."/>
            <person name="Ryan C.M."/>
            <person name="Banfield J.F."/>
        </authorList>
    </citation>
    <scope>NUCLEOTIDE SEQUENCE [LARGE SCALE GENOMIC DNA]</scope>
</reference>
<dbReference type="AlphaFoldDB" id="A0A2H0UIC1"/>
<evidence type="ECO:0000313" key="2">
    <source>
        <dbReference type="Proteomes" id="UP000229612"/>
    </source>
</evidence>